<sequence length="2132" mass="239258">MSSLKQQLKKIGTLDLRNVSEASRKTKASFLFSAREAADQDLETIYSIAYNGIMELVILDEKFSAFEKTLFSEGMKSVDRILQTKEENEKLDNSINAFLSQLSPYFLLKPSGKVLEYLIRRFRIQDFNVESIIKCIMPYHETKSFVKMISILNIGAYTHNFSEKSPWEFLKPIKKSMLPLERSLLVKKMMKDRYVFDFICKMVTQSLVPYQTLYSFYAALMTDFIKFAPSVTAEMTIALMPHLVDGLKAKKLPELQLATYMIVSQLSSKATFSKEGVEALADTMLRHYKKSCYAYCLLTVVHLCQTQESFESVSKNALNNMINNSRFEQTLLEITDKYATDRFFACFLKNISHQANCNKLLESLVLQGYLSSENVSRLCQSVLDSYVALAGGSQEKKQEFVAQYQSLLAMISQRYVEELDVVLESQLAATKDSNSAINKELYEFTSSAFKGTLHQVVQEANTTLYLCLNSPAVNNRLLALKKLVSIIDDKSNPLSQTPDIFESSLAACLDKFNALFTYAVEEVPNHLLNYVSADKILASMIRLLEERGAFNSKDAISVLKFLLSDFIKRHPEQDFQVARILSVFIFSASSNNLTNLLKRMGSTHLKQSPVLAAMVDHLKAAAKAEDTFQVPTKFIKLQADLIKQNKKPEYASFWIEMVQSKSKGESILGMLVIALAVSLVTKEKEQYALGLSALNAVLVAVHSKLDLFYATALKSGFLDESTSTGLPSKDIIKQLRNVEDVPADTYVQLAQFVLVTLTHSIHRPEPSIDWYRNNAANATYIDLVSKLFKTFVSGSSIVAFEKTIPQLIQAQFNDDLLRFITSVWSNSDNSHIVRARALQITSAYLGHYIASENVKVDFQHLVPALFPTLGDVHQSVRVQGLACLQNIRSIYLSQGLPSGHKVYDTKIPTETVQKVKAATNLTILPDSTFYDEAASVTPMKSNEAAHLVDFLWYRHDEISKDRSYITRLFKEYIDLCEQSKEKQHKARKVHTLTFLLNHAKDAPTLELKISMLSMLDSIDSPLKLQLLAPLLEETLNEKRTKKSTALVSYLIRTYLPCNAANLGSKGDKTLPLFLRLLANKDTLQGSDEDGWQVSTRHFALEQITADFFANANAAAQQAIFTCLIDIATNGVQNEVRASKMVLSKIDIDAKMFDDVLLSTARNLMGAPTATSNGGAPAAKRGRAIVEVQHSADVDLYELVTVLELIESKSITKDHILVKSLFEVLTAMVNADLRDAPVSLEYINQLLMSALTRIIHNAEEKGAVVEESALRVDIVVQCIRITGNPQTHNQALLLMATIASMFPETVLHNIMPVFTFMGANVLRQDDNYSFQVIQQTLEKILPPLVVSSRKSNNDDEAALVLEVKPIIKVFVDALFHIPKHRRLRLFTVLIHTLGEDEFLYAIISLLLEKFTERLAKGARSEAESLTEFSLVISQHFGPETQMKAILALLNGLLALPNEKPEDVAMSNEKDAHLFNVSEHNAKQLRQYKLATLNFVGQLLSSKGFLNKVMTQGNASDVFTQRMQPYYLQAVEIILKIVTYFTEFRDTYSVSKDAVPGIAKFWRAILKVVYDVLDKVNALLPLDAFVNVISELIQHNDSAIRRKAMNIFNEKIVSFDGHAPEGSEDVLVKMINSLAQVIQKESASLSSQEDSAVNKQSALLCIASLAKILGSLYPGQFAEAIPVIIGEDSLQSGNAQLQISSLVCLTVICQEIGPRAVPHLPKFMPLITDILDNTVTAESPNMLLQLGVVSTLEAIVSVLPHFVSPYITKMLKGLLNPSIYTYDAAHSQKAMIEAKTTAVLSQLATSVAPRVLLTPVFAFFDAAIQNGTKSTLALCSVVSQAIRSMTRDVMTSHYKQLFKFFLIAFDIRRTHSKDFDESDINLIEDAIIGAFLDLVMKLNETLFKPLFLKVVDWATIELATDGAVVSEDGLKRVLFFYKLVDSLLDKLKSIFTPYFGYLIDDVIMRLERYKEEQQSIDSLWNYIMSALRKSFLFDNDNLWNATKFEKIVDPVTDQMLVTSKGTSSDYLTRMNTYLVPCVGQMAVTVSNDTLWKPLNHKVLLKTREDDPEIRLAALKCIEEFYIRLGEEWLLFLAESISFLAELMEDDDVRVEKLVQQVNAQIETHLGESLDKFFN</sequence>
<comment type="function">
    <text evidence="8">Involved in nucleolar processing of pre-18S ribosomal RNA.</text>
</comment>
<protein>
    <recommendedName>
        <fullName evidence="3 8">U3 small nucleolar RNA-associated protein 10</fullName>
    </recommendedName>
</protein>
<accession>A0A0C9MCV6</accession>
<evidence type="ECO:0000256" key="8">
    <source>
        <dbReference type="RuleBase" id="RU367065"/>
    </source>
</evidence>
<dbReference type="InterPro" id="IPR012954">
    <property type="entry name" value="BP28_C_dom"/>
</dbReference>
<comment type="subcellular location">
    <subcellularLocation>
        <location evidence="1 8">Nucleus</location>
        <location evidence="1 8">Nucleolus</location>
    </subcellularLocation>
</comment>
<dbReference type="Pfam" id="PF12397">
    <property type="entry name" value="U3snoRNP10"/>
    <property type="match status" value="1"/>
</dbReference>
<dbReference type="GO" id="GO:0032040">
    <property type="term" value="C:small-subunit processome"/>
    <property type="evidence" value="ECO:0007669"/>
    <property type="project" value="TreeGrafter"/>
</dbReference>
<reference evidence="10" key="1">
    <citation type="submission" date="2014-09" db="EMBL/GenBank/DDBJ databases">
        <title>Draft genome sequence of an oleaginous Mucoromycotina fungus Mucor ambiguus NBRC6742.</title>
        <authorList>
            <person name="Takeda I."/>
            <person name="Yamane N."/>
            <person name="Morita T."/>
            <person name="Tamano K."/>
            <person name="Machida M."/>
            <person name="Baker S."/>
            <person name="Koike H."/>
        </authorList>
    </citation>
    <scope>NUCLEOTIDE SEQUENCE</scope>
    <source>
        <strain evidence="10">NBRC 6742</strain>
    </source>
</reference>
<evidence type="ECO:0000256" key="7">
    <source>
        <dbReference type="ARBA" id="ARBA00023274"/>
    </source>
</evidence>
<evidence type="ECO:0000313" key="11">
    <source>
        <dbReference type="Proteomes" id="UP000053815"/>
    </source>
</evidence>
<feature type="domain" description="BP28 C-terminal" evidence="9">
    <location>
        <begin position="1845"/>
        <end position="1996"/>
    </location>
</feature>
<gene>
    <name evidence="10" type="ORF">MAM1_0206d07983</name>
</gene>
<dbReference type="InterPro" id="IPR040191">
    <property type="entry name" value="UTP10"/>
</dbReference>
<dbReference type="InterPro" id="IPR011989">
    <property type="entry name" value="ARM-like"/>
</dbReference>
<dbReference type="OrthoDB" id="31183at2759"/>
<dbReference type="Proteomes" id="UP000053815">
    <property type="component" value="Unassembled WGS sequence"/>
</dbReference>
<dbReference type="GO" id="GO:0000462">
    <property type="term" value="P:maturation of SSU-rRNA from tricistronic rRNA transcript (SSU-rRNA, 5.8S rRNA, LSU-rRNA)"/>
    <property type="evidence" value="ECO:0007669"/>
    <property type="project" value="TreeGrafter"/>
</dbReference>
<keyword evidence="7 8" id="KW-0687">Ribonucleoprotein</keyword>
<dbReference type="GO" id="GO:0030686">
    <property type="term" value="C:90S preribosome"/>
    <property type="evidence" value="ECO:0007669"/>
    <property type="project" value="TreeGrafter"/>
</dbReference>
<organism evidence="10">
    <name type="scientific">Mucor ambiguus</name>
    <dbReference type="NCBI Taxonomy" id="91626"/>
    <lineage>
        <taxon>Eukaryota</taxon>
        <taxon>Fungi</taxon>
        <taxon>Fungi incertae sedis</taxon>
        <taxon>Mucoromycota</taxon>
        <taxon>Mucoromycotina</taxon>
        <taxon>Mucoromycetes</taxon>
        <taxon>Mucorales</taxon>
        <taxon>Mucorineae</taxon>
        <taxon>Mucoraceae</taxon>
        <taxon>Mucor</taxon>
    </lineage>
</organism>
<proteinExistence type="inferred from homology"/>
<evidence type="ECO:0000256" key="4">
    <source>
        <dbReference type="ARBA" id="ARBA00022517"/>
    </source>
</evidence>
<keyword evidence="4 8" id="KW-0690">Ribosome biogenesis</keyword>
<dbReference type="Gene3D" id="1.25.10.10">
    <property type="entry name" value="Leucine-rich Repeat Variant"/>
    <property type="match status" value="1"/>
</dbReference>
<evidence type="ECO:0000256" key="1">
    <source>
        <dbReference type="ARBA" id="ARBA00004604"/>
    </source>
</evidence>
<dbReference type="STRING" id="91626.A0A0C9MCV6"/>
<name>A0A0C9MCV6_9FUNG</name>
<dbReference type="PANTHER" id="PTHR13457:SF1">
    <property type="entry name" value="HEAT REPEAT-CONTAINING PROTEIN 1"/>
    <property type="match status" value="1"/>
</dbReference>
<dbReference type="InterPro" id="IPR016024">
    <property type="entry name" value="ARM-type_fold"/>
</dbReference>
<dbReference type="GO" id="GO:0045943">
    <property type="term" value="P:positive regulation of transcription by RNA polymerase I"/>
    <property type="evidence" value="ECO:0007669"/>
    <property type="project" value="TreeGrafter"/>
</dbReference>
<dbReference type="GO" id="GO:0034455">
    <property type="term" value="C:t-UTP complex"/>
    <property type="evidence" value="ECO:0007669"/>
    <property type="project" value="TreeGrafter"/>
</dbReference>
<dbReference type="Pfam" id="PF23243">
    <property type="entry name" value="HEAT_HEATR1"/>
    <property type="match status" value="1"/>
</dbReference>
<evidence type="ECO:0000259" key="9">
    <source>
        <dbReference type="SMART" id="SM01036"/>
    </source>
</evidence>
<keyword evidence="6 8" id="KW-0539">Nucleus</keyword>
<keyword evidence="11" id="KW-1185">Reference proteome</keyword>
<dbReference type="InterPro" id="IPR022125">
    <property type="entry name" value="U3snoRNP10_N"/>
</dbReference>
<evidence type="ECO:0000256" key="5">
    <source>
        <dbReference type="ARBA" id="ARBA00022552"/>
    </source>
</evidence>
<evidence type="ECO:0000256" key="6">
    <source>
        <dbReference type="ARBA" id="ARBA00023242"/>
    </source>
</evidence>
<dbReference type="InterPro" id="IPR056473">
    <property type="entry name" value="HEAT_Utp10/HEAT1"/>
</dbReference>
<evidence type="ECO:0000256" key="2">
    <source>
        <dbReference type="ARBA" id="ARBA00010559"/>
    </source>
</evidence>
<comment type="subunit">
    <text evidence="8">Component of the ribosomal small subunit (SSU) processome.</text>
</comment>
<dbReference type="SMART" id="SM01036">
    <property type="entry name" value="BP28CT"/>
    <property type="match status" value="1"/>
</dbReference>
<dbReference type="SUPFAM" id="SSF48371">
    <property type="entry name" value="ARM repeat"/>
    <property type="match status" value="3"/>
</dbReference>
<dbReference type="Pfam" id="PF08146">
    <property type="entry name" value="BP28CT"/>
    <property type="match status" value="1"/>
</dbReference>
<dbReference type="GO" id="GO:0030515">
    <property type="term" value="F:snoRNA binding"/>
    <property type="evidence" value="ECO:0007669"/>
    <property type="project" value="TreeGrafter"/>
</dbReference>
<evidence type="ECO:0000313" key="10">
    <source>
        <dbReference type="EMBL" id="GAN08471.1"/>
    </source>
</evidence>
<dbReference type="EMBL" id="DF836495">
    <property type="protein sequence ID" value="GAN08471.1"/>
    <property type="molecule type" value="Genomic_DNA"/>
</dbReference>
<keyword evidence="5 8" id="KW-0698">rRNA processing</keyword>
<dbReference type="PANTHER" id="PTHR13457">
    <property type="entry name" value="BAP28"/>
    <property type="match status" value="1"/>
</dbReference>
<evidence type="ECO:0000256" key="3">
    <source>
        <dbReference type="ARBA" id="ARBA00015399"/>
    </source>
</evidence>
<comment type="similarity">
    <text evidence="2 8">Belongs to the HEATR1/UTP10 family.</text>
</comment>